<dbReference type="EMBL" id="CP011502">
    <property type="protein sequence ID" value="ALX06157.1"/>
    <property type="molecule type" value="Genomic_DNA"/>
</dbReference>
<dbReference type="InterPro" id="IPR001498">
    <property type="entry name" value="Impact_N"/>
</dbReference>
<evidence type="ECO:0000259" key="3">
    <source>
        <dbReference type="Pfam" id="PF09186"/>
    </source>
</evidence>
<evidence type="ECO:0008006" key="6">
    <source>
        <dbReference type="Google" id="ProtNLM"/>
    </source>
</evidence>
<dbReference type="OrthoDB" id="9813771at2"/>
<gene>
    <name evidence="4" type="ORF">AERYTH_16350</name>
</gene>
<dbReference type="GO" id="GO:0005737">
    <property type="term" value="C:cytoplasm"/>
    <property type="evidence" value="ECO:0007669"/>
    <property type="project" value="TreeGrafter"/>
</dbReference>
<dbReference type="Pfam" id="PF09186">
    <property type="entry name" value="DUF1949"/>
    <property type="match status" value="1"/>
</dbReference>
<keyword evidence="5" id="KW-1185">Reference proteome</keyword>
<dbReference type="Pfam" id="PF01205">
    <property type="entry name" value="Impact_N"/>
    <property type="match status" value="1"/>
</dbReference>
<dbReference type="InterPro" id="IPR015269">
    <property type="entry name" value="UPF0029_Impact_C"/>
</dbReference>
<proteinExistence type="inferred from homology"/>
<dbReference type="InterPro" id="IPR020568">
    <property type="entry name" value="Ribosomal_Su5_D2-typ_SF"/>
</dbReference>
<dbReference type="KEGG" id="aer:AERYTH_16350"/>
<organism evidence="4 5">
    <name type="scientific">Aeromicrobium erythreum</name>
    <dbReference type="NCBI Taxonomy" id="2041"/>
    <lineage>
        <taxon>Bacteria</taxon>
        <taxon>Bacillati</taxon>
        <taxon>Actinomycetota</taxon>
        <taxon>Actinomycetes</taxon>
        <taxon>Propionibacteriales</taxon>
        <taxon>Nocardioidaceae</taxon>
        <taxon>Aeromicrobium</taxon>
    </lineage>
</organism>
<sequence length="206" mass="21688">MTADHYLVPAGSADVELEVSRSRFVAHVAPVDDEDAARAVVAAVRARHPTAGHHCTAFVVGPDARLRRSNDDGEPSGSAGRPMLEVLTGRGVSDVVAVVSRWFGGTLLGVGGLVRAYGDATMLALDAAGTRVRRRRLLVDVTVPVDLVGVVENRLRAAWDVVDVVYGTRVVLTLAVEPDRDGEVGATVASLTSGRGDVSTVGETWR</sequence>
<dbReference type="Proteomes" id="UP000067689">
    <property type="component" value="Chromosome"/>
</dbReference>
<dbReference type="InterPro" id="IPR036956">
    <property type="entry name" value="Impact_N_sf"/>
</dbReference>
<evidence type="ECO:0000313" key="5">
    <source>
        <dbReference type="Proteomes" id="UP000067689"/>
    </source>
</evidence>
<evidence type="ECO:0000313" key="4">
    <source>
        <dbReference type="EMBL" id="ALX06157.1"/>
    </source>
</evidence>
<dbReference type="AlphaFoldDB" id="A0A0U4CZY3"/>
<dbReference type="PATRIC" id="fig|2041.4.peg.3417"/>
<dbReference type="InterPro" id="IPR020569">
    <property type="entry name" value="UPF0029_Impact_CS"/>
</dbReference>
<dbReference type="Gene3D" id="3.30.230.30">
    <property type="entry name" value="Impact, N-terminal domain"/>
    <property type="match status" value="1"/>
</dbReference>
<dbReference type="PANTHER" id="PTHR16301">
    <property type="entry name" value="IMPACT-RELATED"/>
    <property type="match status" value="1"/>
</dbReference>
<dbReference type="GO" id="GO:0006446">
    <property type="term" value="P:regulation of translational initiation"/>
    <property type="evidence" value="ECO:0007669"/>
    <property type="project" value="TreeGrafter"/>
</dbReference>
<dbReference type="SUPFAM" id="SSF54211">
    <property type="entry name" value="Ribosomal protein S5 domain 2-like"/>
    <property type="match status" value="1"/>
</dbReference>
<accession>A0A0U4CZY3</accession>
<dbReference type="STRING" id="2041.AERYTH_16350"/>
<evidence type="ECO:0000259" key="2">
    <source>
        <dbReference type="Pfam" id="PF01205"/>
    </source>
</evidence>
<comment type="similarity">
    <text evidence="1">Belongs to the IMPACT family.</text>
</comment>
<name>A0A0U4CZY3_9ACTN</name>
<feature type="domain" description="Impact N-terminal" evidence="2">
    <location>
        <begin position="21"/>
        <end position="124"/>
    </location>
</feature>
<dbReference type="PANTHER" id="PTHR16301:SF20">
    <property type="entry name" value="IMPACT FAMILY MEMBER YIGZ"/>
    <property type="match status" value="1"/>
</dbReference>
<protein>
    <recommendedName>
        <fullName evidence="6">Impact N-terminal domain-containing protein</fullName>
    </recommendedName>
</protein>
<evidence type="ECO:0000256" key="1">
    <source>
        <dbReference type="ARBA" id="ARBA00007665"/>
    </source>
</evidence>
<dbReference type="PROSITE" id="PS00910">
    <property type="entry name" value="UPF0029"/>
    <property type="match status" value="1"/>
</dbReference>
<dbReference type="InterPro" id="IPR023582">
    <property type="entry name" value="Impact"/>
</dbReference>
<reference evidence="4 5" key="1">
    <citation type="journal article" date="1991" name="Int. J. Syst. Bacteriol.">
        <title>Description of the erythromycin-producing bacterium Arthrobacter sp. strain NRRL B-3381 as Aeromicrobium erythreum gen. nov., sp. nov.</title>
        <authorList>
            <person name="Miller E.S."/>
            <person name="Woese C.R."/>
            <person name="Brenner S."/>
        </authorList>
    </citation>
    <scope>NUCLEOTIDE SEQUENCE [LARGE SCALE GENOMIC DNA]</scope>
    <source>
        <strain evidence="4 5">AR18</strain>
    </source>
</reference>
<feature type="domain" description="UPF0029" evidence="3">
    <location>
        <begin position="146"/>
        <end position="195"/>
    </location>
</feature>